<dbReference type="InterPro" id="IPR017562">
    <property type="entry name" value="Cyt_c_biogenesis_CcsA"/>
</dbReference>
<evidence type="ECO:0000313" key="13">
    <source>
        <dbReference type="Proteomes" id="UP000198870"/>
    </source>
</evidence>
<evidence type="ECO:0000256" key="3">
    <source>
        <dbReference type="ARBA" id="ARBA00005840"/>
    </source>
</evidence>
<comment type="function">
    <text evidence="1">Required for the export of heme to the periplasm for the biogenesis of c-type cytochromes.</text>
</comment>
<accession>A0A1G5J3A1</accession>
<keyword evidence="13" id="KW-1185">Reference proteome</keyword>
<evidence type="ECO:0000256" key="10">
    <source>
        <dbReference type="SAM" id="Phobius"/>
    </source>
</evidence>
<feature type="transmembrane region" description="Helical" evidence="10">
    <location>
        <begin position="217"/>
        <end position="235"/>
    </location>
</feature>
<dbReference type="InterPro" id="IPR002541">
    <property type="entry name" value="Cyt_c_assembly"/>
</dbReference>
<sequence>MTSSLLISISTFVYGLSALLYFCAWIFKANKLNLPATATAAVGLGINTAGFLLRWSESYTLGIGRIPLSNLYESLVFYGLAIAALYLVLERLMNIRIAGGFALTFSFLALAYASLSPNVGSQIRPLMPALKSNWLSAHVMTCFVGYAAFALSFALSLLYLFRPGAQETEDSTFDIDEASHQMILLGFLFLSIGIITGAVWANSAWGRYWGWDPKETWSLITWFIYASLIHVRLVRGWSGKKTAILSIIGFAAVMFTYFGVNLLPGLHSYGA</sequence>
<keyword evidence="7 10" id="KW-1133">Transmembrane helix</keyword>
<dbReference type="InterPro" id="IPR045062">
    <property type="entry name" value="Cyt_c_biogenesis_CcsA/CcmC"/>
</dbReference>
<dbReference type="AlphaFoldDB" id="A0A1G5J3A1"/>
<keyword evidence="6" id="KW-0201">Cytochrome c-type biogenesis</keyword>
<dbReference type="OrthoDB" id="9814290at2"/>
<dbReference type="PANTHER" id="PTHR30071">
    <property type="entry name" value="HEME EXPORTER PROTEIN C"/>
    <property type="match status" value="1"/>
</dbReference>
<evidence type="ECO:0000256" key="6">
    <source>
        <dbReference type="ARBA" id="ARBA00022748"/>
    </source>
</evidence>
<gene>
    <name evidence="12" type="ORF">SAMN05216233_12468</name>
</gene>
<evidence type="ECO:0000256" key="7">
    <source>
        <dbReference type="ARBA" id="ARBA00022989"/>
    </source>
</evidence>
<dbReference type="PANTHER" id="PTHR30071:SF1">
    <property type="entry name" value="CYTOCHROME B_B6 PROTEIN-RELATED"/>
    <property type="match status" value="1"/>
</dbReference>
<feature type="domain" description="Cytochrome c assembly protein" evidence="11">
    <location>
        <begin position="68"/>
        <end position="267"/>
    </location>
</feature>
<evidence type="ECO:0000313" key="12">
    <source>
        <dbReference type="EMBL" id="SCY82813.1"/>
    </source>
</evidence>
<evidence type="ECO:0000259" key="11">
    <source>
        <dbReference type="Pfam" id="PF01578"/>
    </source>
</evidence>
<evidence type="ECO:0000256" key="5">
    <source>
        <dbReference type="ARBA" id="ARBA00022692"/>
    </source>
</evidence>
<protein>
    <recommendedName>
        <fullName evidence="4">Heme exporter protein C</fullName>
    </recommendedName>
</protein>
<dbReference type="Pfam" id="PF01578">
    <property type="entry name" value="Cytochrom_C_asm"/>
    <property type="match status" value="1"/>
</dbReference>
<feature type="transmembrane region" description="Helical" evidence="10">
    <location>
        <begin position="71"/>
        <end position="89"/>
    </location>
</feature>
<dbReference type="Proteomes" id="UP000198870">
    <property type="component" value="Unassembled WGS sequence"/>
</dbReference>
<keyword evidence="9 10" id="KW-0472">Membrane</keyword>
<keyword evidence="5 10" id="KW-0812">Transmembrane</keyword>
<feature type="transmembrane region" description="Helical" evidence="10">
    <location>
        <begin position="182"/>
        <end position="205"/>
    </location>
</feature>
<evidence type="ECO:0000256" key="8">
    <source>
        <dbReference type="ARBA" id="ARBA00023078"/>
    </source>
</evidence>
<dbReference type="PRINTS" id="PR01386">
    <property type="entry name" value="CCMCBIOGNSIS"/>
</dbReference>
<feature type="transmembrane region" description="Helical" evidence="10">
    <location>
        <begin position="6"/>
        <end position="27"/>
    </location>
</feature>
<dbReference type="STRING" id="419481.SAMN05216233_12468"/>
<reference evidence="12 13" key="1">
    <citation type="submission" date="2016-10" db="EMBL/GenBank/DDBJ databases">
        <authorList>
            <person name="de Groot N.N."/>
        </authorList>
    </citation>
    <scope>NUCLEOTIDE SEQUENCE [LARGE SCALE GENOMIC DNA]</scope>
    <source>
        <strain evidence="12 13">AA1</strain>
    </source>
</reference>
<feature type="transmembrane region" description="Helical" evidence="10">
    <location>
        <begin position="34"/>
        <end position="56"/>
    </location>
</feature>
<dbReference type="GO" id="GO:0017004">
    <property type="term" value="P:cytochrome complex assembly"/>
    <property type="evidence" value="ECO:0007669"/>
    <property type="project" value="UniProtKB-KW"/>
</dbReference>
<dbReference type="GO" id="GO:0015232">
    <property type="term" value="F:heme transmembrane transporter activity"/>
    <property type="evidence" value="ECO:0007669"/>
    <property type="project" value="InterPro"/>
</dbReference>
<dbReference type="NCBIfam" id="TIGR03144">
    <property type="entry name" value="cytochr_II_ccsB"/>
    <property type="match status" value="1"/>
</dbReference>
<dbReference type="RefSeq" id="WP_092214800.1">
    <property type="nucleotide sequence ID" value="NZ_FMUX01000024.1"/>
</dbReference>
<organism evidence="12 13">
    <name type="scientific">Desulfoluna spongiiphila</name>
    <dbReference type="NCBI Taxonomy" id="419481"/>
    <lineage>
        <taxon>Bacteria</taxon>
        <taxon>Pseudomonadati</taxon>
        <taxon>Thermodesulfobacteriota</taxon>
        <taxon>Desulfobacteria</taxon>
        <taxon>Desulfobacterales</taxon>
        <taxon>Desulfolunaceae</taxon>
        <taxon>Desulfoluna</taxon>
    </lineage>
</organism>
<comment type="subcellular location">
    <subcellularLocation>
        <location evidence="2">Membrane</location>
        <topology evidence="2">Multi-pass membrane protein</topology>
    </subcellularLocation>
</comment>
<feature type="transmembrane region" description="Helical" evidence="10">
    <location>
        <begin position="135"/>
        <end position="161"/>
    </location>
</feature>
<feature type="transmembrane region" description="Helical" evidence="10">
    <location>
        <begin position="96"/>
        <end position="115"/>
    </location>
</feature>
<proteinExistence type="inferred from homology"/>
<evidence type="ECO:0000256" key="4">
    <source>
        <dbReference type="ARBA" id="ARBA00016463"/>
    </source>
</evidence>
<keyword evidence="8" id="KW-0793">Thylakoid</keyword>
<dbReference type="InterPro" id="IPR003557">
    <property type="entry name" value="Cyt_c_biogenesis_CcmC"/>
</dbReference>
<evidence type="ECO:0000256" key="2">
    <source>
        <dbReference type="ARBA" id="ARBA00004141"/>
    </source>
</evidence>
<dbReference type="EMBL" id="FMUX01000024">
    <property type="protein sequence ID" value="SCY82813.1"/>
    <property type="molecule type" value="Genomic_DNA"/>
</dbReference>
<name>A0A1G5J3A1_9BACT</name>
<evidence type="ECO:0000256" key="9">
    <source>
        <dbReference type="ARBA" id="ARBA00023136"/>
    </source>
</evidence>
<dbReference type="GO" id="GO:0020037">
    <property type="term" value="F:heme binding"/>
    <property type="evidence" value="ECO:0007669"/>
    <property type="project" value="InterPro"/>
</dbReference>
<evidence type="ECO:0000256" key="1">
    <source>
        <dbReference type="ARBA" id="ARBA00002442"/>
    </source>
</evidence>
<dbReference type="GO" id="GO:0005886">
    <property type="term" value="C:plasma membrane"/>
    <property type="evidence" value="ECO:0007669"/>
    <property type="project" value="TreeGrafter"/>
</dbReference>
<feature type="transmembrane region" description="Helical" evidence="10">
    <location>
        <begin position="242"/>
        <end position="260"/>
    </location>
</feature>
<comment type="similarity">
    <text evidence="3">Belongs to the CcmC/CycZ/HelC family.</text>
</comment>